<keyword evidence="1" id="KW-0472">Membrane</keyword>
<keyword evidence="1" id="KW-0812">Transmembrane</keyword>
<dbReference type="AlphaFoldDB" id="A0A1G1W520"/>
<keyword evidence="1" id="KW-1133">Transmembrane helix</keyword>
<feature type="transmembrane region" description="Helical" evidence="1">
    <location>
        <begin position="21"/>
        <end position="39"/>
    </location>
</feature>
<comment type="caution">
    <text evidence="2">The sequence shown here is derived from an EMBL/GenBank/DDBJ whole genome shotgun (WGS) entry which is preliminary data.</text>
</comment>
<name>A0A1G1W520_9BACT</name>
<reference evidence="2 3" key="1">
    <citation type="journal article" date="2016" name="Nat. Commun.">
        <title>Thousands of microbial genomes shed light on interconnected biogeochemical processes in an aquifer system.</title>
        <authorList>
            <person name="Anantharaman K."/>
            <person name="Brown C.T."/>
            <person name="Hug L.A."/>
            <person name="Sharon I."/>
            <person name="Castelle C.J."/>
            <person name="Probst A.J."/>
            <person name="Thomas B.C."/>
            <person name="Singh A."/>
            <person name="Wilkins M.J."/>
            <person name="Karaoz U."/>
            <person name="Brodie E.L."/>
            <person name="Williams K.H."/>
            <person name="Hubbard S.S."/>
            <person name="Banfield J.F."/>
        </authorList>
    </citation>
    <scope>NUCLEOTIDE SEQUENCE [LARGE SCALE GENOMIC DNA]</scope>
</reference>
<protein>
    <submittedName>
        <fullName evidence="2">Uncharacterized protein</fullName>
    </submittedName>
</protein>
<feature type="transmembrane region" description="Helical" evidence="1">
    <location>
        <begin position="92"/>
        <end position="110"/>
    </location>
</feature>
<evidence type="ECO:0000313" key="3">
    <source>
        <dbReference type="Proteomes" id="UP000176299"/>
    </source>
</evidence>
<dbReference type="Proteomes" id="UP000176299">
    <property type="component" value="Unassembled WGS sequence"/>
</dbReference>
<gene>
    <name evidence="2" type="ORF">A2113_02280</name>
</gene>
<dbReference type="EMBL" id="MHCN01000001">
    <property type="protein sequence ID" value="OGY22694.1"/>
    <property type="molecule type" value="Genomic_DNA"/>
</dbReference>
<dbReference type="STRING" id="1802591.A2113_02280"/>
<accession>A0A1G1W520</accession>
<feature type="transmembrane region" description="Helical" evidence="1">
    <location>
        <begin position="45"/>
        <end position="63"/>
    </location>
</feature>
<proteinExistence type="predicted"/>
<evidence type="ECO:0000256" key="1">
    <source>
        <dbReference type="SAM" id="Phobius"/>
    </source>
</evidence>
<sequence>MNDSTVENKDEKQVEGKKASSVISIARMVFAGFLIWLGASMVSLYHWGIIFGGNIGITLTHSVHGNILPGQTMADWFVEMADSSAILGIREILIWILVPSLLILTALILFRPKSLVKMTLIGLCVGGIIYGAAVISNKYDASRKKNFFLNSRISSSSQEFFDLIKYPGVQMYYYEDIQRPIDQPEEIRFTFYTIDKKEKVEEYYLAKGFTPYRIKITEESNGLKVELNDNL</sequence>
<evidence type="ECO:0000313" key="2">
    <source>
        <dbReference type="EMBL" id="OGY22694.1"/>
    </source>
</evidence>
<feature type="transmembrane region" description="Helical" evidence="1">
    <location>
        <begin position="116"/>
        <end position="135"/>
    </location>
</feature>
<organism evidence="2 3">
    <name type="scientific">Candidatus Woykebacteria bacterium GWA1_44_8</name>
    <dbReference type="NCBI Taxonomy" id="1802591"/>
    <lineage>
        <taxon>Bacteria</taxon>
        <taxon>Candidatus Woykeibacteriota</taxon>
    </lineage>
</organism>